<feature type="transmembrane region" description="Helical" evidence="1">
    <location>
        <begin position="106"/>
        <end position="127"/>
    </location>
</feature>
<keyword evidence="1" id="KW-0472">Membrane</keyword>
<proteinExistence type="predicted"/>
<comment type="caution">
    <text evidence="2">The sequence shown here is derived from an EMBL/GenBank/DDBJ whole genome shotgun (WGS) entry which is preliminary data.</text>
</comment>
<organism evidence="2 3">
    <name type="scientific">Pseudomonas saxonica</name>
    <dbReference type="NCBI Taxonomy" id="2600598"/>
    <lineage>
        <taxon>Bacteria</taxon>
        <taxon>Pseudomonadati</taxon>
        <taxon>Pseudomonadota</taxon>
        <taxon>Gammaproteobacteria</taxon>
        <taxon>Pseudomonadales</taxon>
        <taxon>Pseudomonadaceae</taxon>
        <taxon>Pseudomonas</taxon>
    </lineage>
</organism>
<name>A0A5C5Q5I2_9PSED</name>
<keyword evidence="1" id="KW-0812">Transmembrane</keyword>
<feature type="transmembrane region" description="Helical" evidence="1">
    <location>
        <begin position="27"/>
        <end position="45"/>
    </location>
</feature>
<keyword evidence="1" id="KW-1133">Transmembrane helix</keyword>
<feature type="transmembrane region" description="Helical" evidence="1">
    <location>
        <begin position="57"/>
        <end position="76"/>
    </location>
</feature>
<dbReference type="Proteomes" id="UP000317901">
    <property type="component" value="Unassembled WGS sequence"/>
</dbReference>
<sequence>MPTKTLFMILYTALVIAANYFFPSGKITDTALIAACTILIPVLLFRHERKYFVSIRNNWGSTAGISLLLGCIFAAVYTVEFYFHNVTIIIFGVPLATLYKGMARLFAFLFTLSFAINICVLVLYDFFRIKPSSTL</sequence>
<feature type="transmembrane region" description="Helical" evidence="1">
    <location>
        <begin position="82"/>
        <end position="99"/>
    </location>
</feature>
<dbReference type="RefSeq" id="WP_146424596.1">
    <property type="nucleotide sequence ID" value="NZ_CP142033.1"/>
</dbReference>
<evidence type="ECO:0000313" key="2">
    <source>
        <dbReference type="EMBL" id="TWS00829.1"/>
    </source>
</evidence>
<dbReference type="EMBL" id="VFIP01000001">
    <property type="protein sequence ID" value="TWS00829.1"/>
    <property type="molecule type" value="Genomic_DNA"/>
</dbReference>
<evidence type="ECO:0000313" key="3">
    <source>
        <dbReference type="Proteomes" id="UP000317901"/>
    </source>
</evidence>
<gene>
    <name evidence="2" type="ORF">FJD37_00990</name>
</gene>
<accession>A0A5C5Q5I2</accession>
<protein>
    <submittedName>
        <fullName evidence="2">Uncharacterized protein</fullName>
    </submittedName>
</protein>
<dbReference type="AlphaFoldDB" id="A0A5C5Q5I2"/>
<evidence type="ECO:0000256" key="1">
    <source>
        <dbReference type="SAM" id="Phobius"/>
    </source>
</evidence>
<reference evidence="2 3" key="1">
    <citation type="submission" date="2019-06" db="EMBL/GenBank/DDBJ databases">
        <title>Pseudomonas bimorpha sp. nov. isolated from bovine raw milk and skim milk concentrate.</title>
        <authorList>
            <person name="Hofmann K."/>
            <person name="Huptas C."/>
            <person name="Doll E."/>
            <person name="Scherer S."/>
            <person name="Wenning M."/>
        </authorList>
    </citation>
    <scope>NUCLEOTIDE SEQUENCE [LARGE SCALE GENOMIC DNA]</scope>
    <source>
        <strain evidence="2 3">DSM 108990</strain>
    </source>
</reference>
<dbReference type="OrthoDB" id="9891309at2"/>